<evidence type="ECO:0000313" key="2">
    <source>
        <dbReference type="EMBL" id="EIN03423.1"/>
    </source>
</evidence>
<evidence type="ECO:0000313" key="3">
    <source>
        <dbReference type="Proteomes" id="UP000054196"/>
    </source>
</evidence>
<accession>R7RZK9</accession>
<proteinExistence type="predicted"/>
<reference evidence="3" key="1">
    <citation type="journal article" date="2012" name="Science">
        <title>The Paleozoic origin of enzymatic lignin decomposition reconstructed from 31 fungal genomes.</title>
        <authorList>
            <person name="Floudas D."/>
            <person name="Binder M."/>
            <person name="Riley R."/>
            <person name="Barry K."/>
            <person name="Blanchette R.A."/>
            <person name="Henrissat B."/>
            <person name="Martinez A.T."/>
            <person name="Otillar R."/>
            <person name="Spatafora J.W."/>
            <person name="Yadav J.S."/>
            <person name="Aerts A."/>
            <person name="Benoit I."/>
            <person name="Boyd A."/>
            <person name="Carlson A."/>
            <person name="Copeland A."/>
            <person name="Coutinho P.M."/>
            <person name="de Vries R.P."/>
            <person name="Ferreira P."/>
            <person name="Findley K."/>
            <person name="Foster B."/>
            <person name="Gaskell J."/>
            <person name="Glotzer D."/>
            <person name="Gorecki P."/>
            <person name="Heitman J."/>
            <person name="Hesse C."/>
            <person name="Hori C."/>
            <person name="Igarashi K."/>
            <person name="Jurgens J.A."/>
            <person name="Kallen N."/>
            <person name="Kersten P."/>
            <person name="Kohler A."/>
            <person name="Kuees U."/>
            <person name="Kumar T.K.A."/>
            <person name="Kuo A."/>
            <person name="LaButti K."/>
            <person name="Larrondo L.F."/>
            <person name="Lindquist E."/>
            <person name="Ling A."/>
            <person name="Lombard V."/>
            <person name="Lucas S."/>
            <person name="Lundell T."/>
            <person name="Martin R."/>
            <person name="McLaughlin D.J."/>
            <person name="Morgenstern I."/>
            <person name="Morin E."/>
            <person name="Murat C."/>
            <person name="Nagy L.G."/>
            <person name="Nolan M."/>
            <person name="Ohm R.A."/>
            <person name="Patyshakuliyeva A."/>
            <person name="Rokas A."/>
            <person name="Ruiz-Duenas F.J."/>
            <person name="Sabat G."/>
            <person name="Salamov A."/>
            <person name="Samejima M."/>
            <person name="Schmutz J."/>
            <person name="Slot J.C."/>
            <person name="St John F."/>
            <person name="Stenlid J."/>
            <person name="Sun H."/>
            <person name="Sun S."/>
            <person name="Syed K."/>
            <person name="Tsang A."/>
            <person name="Wiebenga A."/>
            <person name="Young D."/>
            <person name="Pisabarro A."/>
            <person name="Eastwood D.C."/>
            <person name="Martin F."/>
            <person name="Cullen D."/>
            <person name="Grigoriev I.V."/>
            <person name="Hibbett D.S."/>
        </authorList>
    </citation>
    <scope>NUCLEOTIDE SEQUENCE [LARGE SCALE GENOMIC DNA]</scope>
    <source>
        <strain evidence="3">HHB-11173 SS5</strain>
    </source>
</reference>
<dbReference type="GeneID" id="18882952"/>
<feature type="compositionally biased region" description="Basic and acidic residues" evidence="1">
    <location>
        <begin position="17"/>
        <end position="26"/>
    </location>
</feature>
<protein>
    <submittedName>
        <fullName evidence="2">Uncharacterized protein</fullName>
    </submittedName>
</protein>
<dbReference type="RefSeq" id="XP_007389353.1">
    <property type="nucleotide sequence ID" value="XM_007389291.1"/>
</dbReference>
<feature type="compositionally biased region" description="Polar residues" evidence="1">
    <location>
        <begin position="1"/>
        <end position="13"/>
    </location>
</feature>
<gene>
    <name evidence="2" type="ORF">PUNSTDRAFT_48118</name>
</gene>
<name>R7RZK9_PUNST</name>
<dbReference type="EMBL" id="JH687569">
    <property type="protein sequence ID" value="EIN03423.1"/>
    <property type="molecule type" value="Genomic_DNA"/>
</dbReference>
<feature type="non-terminal residue" evidence="2">
    <location>
        <position position="1"/>
    </location>
</feature>
<dbReference type="HOGENOM" id="CLU_985375_0_0_1"/>
<sequence length="283" mass="31396">NTASGSTRNLSSDDTQEDKSIKASDKLDILSNQTEDRTAECEVWKEYHDCGLLSPELEMSVRNLPPLRYKIEDPEDPGLMLFKDFKNWNVDLESLKRIITSKGTSKCGNPARLDPSGYSVVKAGTSEYIGYKDKPSVFVNVGVVGNSYLTGDGKQLANTDKYMRGISITALAYEFNRQFSFMLMITGDDDDYVRTSYDVGELEFNTRPGVPIFDGTNLDAVVLDGADFNPNVLPRYEGGVSDNMIVMVGYAINRWKSPGNGATHSVDVRLSFNIVYVVVLCEN</sequence>
<dbReference type="KEGG" id="psq:PUNSTDRAFT_48118"/>
<dbReference type="Proteomes" id="UP000054196">
    <property type="component" value="Unassembled WGS sequence"/>
</dbReference>
<dbReference type="AlphaFoldDB" id="R7RZK9"/>
<keyword evidence="3" id="KW-1185">Reference proteome</keyword>
<organism evidence="2 3">
    <name type="scientific">Punctularia strigosozonata (strain HHB-11173)</name>
    <name type="common">White-rot fungus</name>
    <dbReference type="NCBI Taxonomy" id="741275"/>
    <lineage>
        <taxon>Eukaryota</taxon>
        <taxon>Fungi</taxon>
        <taxon>Dikarya</taxon>
        <taxon>Basidiomycota</taxon>
        <taxon>Agaricomycotina</taxon>
        <taxon>Agaricomycetes</taxon>
        <taxon>Corticiales</taxon>
        <taxon>Punctulariaceae</taxon>
        <taxon>Punctularia</taxon>
    </lineage>
</organism>
<feature type="region of interest" description="Disordered" evidence="1">
    <location>
        <begin position="1"/>
        <end position="26"/>
    </location>
</feature>
<evidence type="ECO:0000256" key="1">
    <source>
        <dbReference type="SAM" id="MobiDB-lite"/>
    </source>
</evidence>